<dbReference type="GO" id="GO:0005634">
    <property type="term" value="C:nucleus"/>
    <property type="evidence" value="ECO:0007669"/>
    <property type="project" value="TreeGrafter"/>
</dbReference>
<evidence type="ECO:0000256" key="2">
    <source>
        <dbReference type="ARBA" id="ARBA00022603"/>
    </source>
</evidence>
<evidence type="ECO:0000256" key="6">
    <source>
        <dbReference type="PROSITE-ProRule" id="PRU00489"/>
    </source>
</evidence>
<evidence type="ECO:0000256" key="3">
    <source>
        <dbReference type="ARBA" id="ARBA00022679"/>
    </source>
</evidence>
<proteinExistence type="inferred from homology"/>
<dbReference type="Pfam" id="PF05063">
    <property type="entry name" value="MT-A70"/>
    <property type="match status" value="1"/>
</dbReference>
<keyword evidence="3" id="KW-0808">Transferase</keyword>
<organism evidence="7 8">
    <name type="scientific">Eeniella nana</name>
    <name type="common">Yeast</name>
    <name type="synonym">Brettanomyces nanus</name>
    <dbReference type="NCBI Taxonomy" id="13502"/>
    <lineage>
        <taxon>Eukaryota</taxon>
        <taxon>Fungi</taxon>
        <taxon>Dikarya</taxon>
        <taxon>Ascomycota</taxon>
        <taxon>Saccharomycotina</taxon>
        <taxon>Pichiomycetes</taxon>
        <taxon>Pichiales</taxon>
        <taxon>Pichiaceae</taxon>
        <taxon>Brettanomyces</taxon>
    </lineage>
</organism>
<dbReference type="GO" id="GO:0032259">
    <property type="term" value="P:methylation"/>
    <property type="evidence" value="ECO:0007669"/>
    <property type="project" value="UniProtKB-KW"/>
</dbReference>
<evidence type="ECO:0000256" key="1">
    <source>
        <dbReference type="ARBA" id="ARBA00012160"/>
    </source>
</evidence>
<dbReference type="SUPFAM" id="SSF53335">
    <property type="entry name" value="S-adenosyl-L-methionine-dependent methyltransferases"/>
    <property type="match status" value="1"/>
</dbReference>
<comment type="catalytic activity">
    <reaction evidence="5">
        <text>an adenosine in mRNA + S-adenosyl-L-methionine = an N(6)-methyladenosine in mRNA + S-adenosyl-L-homocysteine + H(+)</text>
        <dbReference type="Rhea" id="RHEA:55584"/>
        <dbReference type="Rhea" id="RHEA-COMP:12414"/>
        <dbReference type="Rhea" id="RHEA-COMP:12417"/>
        <dbReference type="ChEBI" id="CHEBI:15378"/>
        <dbReference type="ChEBI" id="CHEBI:57856"/>
        <dbReference type="ChEBI" id="CHEBI:59789"/>
        <dbReference type="ChEBI" id="CHEBI:74411"/>
        <dbReference type="ChEBI" id="CHEBI:74449"/>
        <dbReference type="EC" id="2.1.1.348"/>
    </reaction>
</comment>
<evidence type="ECO:0000313" key="7">
    <source>
        <dbReference type="EMBL" id="QPG75962.1"/>
    </source>
</evidence>
<accession>A0A875S7R0</accession>
<sequence length="558" mass="64958">MDRKAVEITKFLLDWNYLLINAPVSGSITEIYFCFILSNYSKGKDRVSWQQFIKYLNMLNKVAHGHVLDCTPHNALQLTYEDPFKCFNRINYINRLSLSLILKRSKQLTHSENWGMEEPVKRSSLSSDIPTDKAGQYKYLMTLIEGSDHSLKKKWRSTEVTSERIVNNSKLVPLDGDDIYSMTSRSGRLIQLELLLRSECASHHLIRERARLQTSEREFYDCCENPDHANQLSQMTEFDRQVNYCKLKKSAWFGRNSLLAKCVNERMHFIPVIQQQTDTKLGDCSYLDTCHKMESCRYVHYGLLMPQSLQGYPEKSPNDKLQKAGLKVKQFTRINNFTRGEPVCLSSMEELPPQWINCDVTKLNFDVLGNNWGVIIADPSWTIHMNLNYSSMKDDDLLSLRMDKLQKEGIYLLWVTGRTIEMGRKFLKKWGYRVLNQITWIKTSQLVRTISTGRTGHWLNHSKEHLLVGVKGEPKWMNCGVDPQILISSTRETSRKPEEIYGIVERMVGLRVKKLEIFGRQHNTRPGWLTIGNQLQETHLVEKEISIKYSQWLKSNVK</sequence>
<evidence type="ECO:0000256" key="4">
    <source>
        <dbReference type="ARBA" id="ARBA00022691"/>
    </source>
</evidence>
<dbReference type="GO" id="GO:0001734">
    <property type="term" value="F:mRNA m(6)A methyltransferase activity"/>
    <property type="evidence" value="ECO:0007669"/>
    <property type="project" value="UniProtKB-EC"/>
</dbReference>
<dbReference type="PROSITE" id="PS51143">
    <property type="entry name" value="MT_A70"/>
    <property type="match status" value="1"/>
</dbReference>
<dbReference type="GeneID" id="62196748"/>
<keyword evidence="4" id="KW-0949">S-adenosyl-L-methionine</keyword>
<dbReference type="RefSeq" id="XP_038779527.1">
    <property type="nucleotide sequence ID" value="XM_038923599.1"/>
</dbReference>
<dbReference type="InterPro" id="IPR029063">
    <property type="entry name" value="SAM-dependent_MTases_sf"/>
</dbReference>
<dbReference type="KEGG" id="bnn:FOA43_003348"/>
<evidence type="ECO:0000256" key="5">
    <source>
        <dbReference type="ARBA" id="ARBA00048957"/>
    </source>
</evidence>
<dbReference type="OrthoDB" id="10262526at2759"/>
<name>A0A875S7R0_EENNA</name>
<evidence type="ECO:0000313" key="8">
    <source>
        <dbReference type="Proteomes" id="UP000662931"/>
    </source>
</evidence>
<keyword evidence="2" id="KW-0489">Methyltransferase</keyword>
<dbReference type="EC" id="2.1.1.348" evidence="1"/>
<dbReference type="EMBL" id="CP064815">
    <property type="protein sequence ID" value="QPG75962.1"/>
    <property type="molecule type" value="Genomic_DNA"/>
</dbReference>
<protein>
    <recommendedName>
        <fullName evidence="1">mRNA m(6)A methyltransferase</fullName>
        <ecNumber evidence="1">2.1.1.348</ecNumber>
    </recommendedName>
</protein>
<dbReference type="AlphaFoldDB" id="A0A875S7R0"/>
<comment type="similarity">
    <text evidence="6">Belongs to the MT-A70-like family.</text>
</comment>
<dbReference type="PANTHER" id="PTHR12829">
    <property type="entry name" value="N6-ADENOSINE-METHYLTRANSFERASE"/>
    <property type="match status" value="1"/>
</dbReference>
<dbReference type="PANTHER" id="PTHR12829:SF7">
    <property type="entry name" value="N6-ADENOSINE-METHYLTRANSFERASE CATALYTIC SUBUNIT"/>
    <property type="match status" value="1"/>
</dbReference>
<keyword evidence="8" id="KW-1185">Reference proteome</keyword>
<reference evidence="7" key="1">
    <citation type="submission" date="2020-10" db="EMBL/GenBank/DDBJ databases">
        <authorList>
            <person name="Roach M.J.R."/>
        </authorList>
    </citation>
    <scope>NUCLEOTIDE SEQUENCE</scope>
    <source>
        <strain evidence="7">CBS 1945</strain>
    </source>
</reference>
<gene>
    <name evidence="7" type="ORF">FOA43_003348</name>
</gene>
<dbReference type="GO" id="GO:0036396">
    <property type="term" value="C:RNA N6-methyladenosine methyltransferase complex"/>
    <property type="evidence" value="ECO:0007669"/>
    <property type="project" value="TreeGrafter"/>
</dbReference>
<dbReference type="InterPro" id="IPR007757">
    <property type="entry name" value="MT-A70-like"/>
</dbReference>
<dbReference type="Proteomes" id="UP000662931">
    <property type="component" value="Chromosome 4"/>
</dbReference>